<dbReference type="PANTHER" id="PTHR42779">
    <property type="entry name" value="PROTEIN YNJB"/>
    <property type="match status" value="1"/>
</dbReference>
<accession>A0ABS8WAV0</accession>
<feature type="signal peptide" evidence="1">
    <location>
        <begin position="1"/>
        <end position="18"/>
    </location>
</feature>
<dbReference type="Proteomes" id="UP001201273">
    <property type="component" value="Unassembled WGS sequence"/>
</dbReference>
<dbReference type="InterPro" id="IPR006059">
    <property type="entry name" value="SBP"/>
</dbReference>
<proteinExistence type="predicted"/>
<name>A0ABS8WAV0_9GAMM</name>
<dbReference type="RefSeq" id="WP_233052879.1">
    <property type="nucleotide sequence ID" value="NZ_JAIMJA010000010.1"/>
</dbReference>
<reference evidence="2 3" key="1">
    <citation type="journal article" date="2022" name="Environ. Microbiol. Rep.">
        <title>Eco-phylogenetic analyses reveal divergent evolution of vitamin B12 metabolism in the marine bacterial family 'Psychromonadaceae'.</title>
        <authorList>
            <person name="Jin X."/>
            <person name="Yang Y."/>
            <person name="Cao H."/>
            <person name="Gao B."/>
            <person name="Zhao Z."/>
        </authorList>
    </citation>
    <scope>NUCLEOTIDE SEQUENCE [LARGE SCALE GENOMIC DNA]</scope>
    <source>
        <strain evidence="2 3">MKS20</strain>
    </source>
</reference>
<dbReference type="InterPro" id="IPR027020">
    <property type="entry name" value="YnjB"/>
</dbReference>
<dbReference type="PANTHER" id="PTHR42779:SF1">
    <property type="entry name" value="PROTEIN YNJB"/>
    <property type="match status" value="1"/>
</dbReference>
<feature type="chain" id="PRO_5046506836" evidence="1">
    <location>
        <begin position="19"/>
        <end position="395"/>
    </location>
</feature>
<organism evidence="2 3">
    <name type="scientific">Motilimonas cestriensis</name>
    <dbReference type="NCBI Taxonomy" id="2742685"/>
    <lineage>
        <taxon>Bacteria</taxon>
        <taxon>Pseudomonadati</taxon>
        <taxon>Pseudomonadota</taxon>
        <taxon>Gammaproteobacteria</taxon>
        <taxon>Alteromonadales</taxon>
        <taxon>Alteromonadales genera incertae sedis</taxon>
        <taxon>Motilimonas</taxon>
    </lineage>
</organism>
<dbReference type="PIRSF" id="PIRSF029172">
    <property type="entry name" value="UCP029172_ABC_sbc_YnjB"/>
    <property type="match status" value="1"/>
</dbReference>
<sequence length="395" mass="43825">MRILYFVSLLLLSTFSLAAPTWNEIKQQAQGQTIYFYAWGGSQTINDYIQWAGDQAKQQYGIKVIHVKVSDTGTVVNQVLAEKTAANHSKGKVDLIWINGENFAAMKEQQLLFGPFTANLPNMKYTDATEKPSIAADFTVPVDGLEAPWGMAQLVFMADSARVKNFPRSMNELFQFLQQNPGQFSYPKLPDFHGMTFVKQALIETTNSNPALYDDVSKADFSKVTAPLWQFLDQLHPLMWRKGNAFVSSQAQLKAKLNDGEISIALSFNPNDAANSISNNELPASVKSYVHQGGSLGNTHFVAIPYNSSNTAAAQVFANWLMSPQAQARKADPQVWGDPTVLSMHTLTPQQQAIFNQIKRPPASLSEADLGPILLEPHPSWVAAIEQAWLRRYGQ</sequence>
<dbReference type="Gene3D" id="3.40.190.10">
    <property type="entry name" value="Periplasmic binding protein-like II"/>
    <property type="match status" value="2"/>
</dbReference>
<dbReference type="SUPFAM" id="SSF53850">
    <property type="entry name" value="Periplasmic binding protein-like II"/>
    <property type="match status" value="1"/>
</dbReference>
<gene>
    <name evidence="2" type="ORF">K6Y31_11265</name>
</gene>
<keyword evidence="3" id="KW-1185">Reference proteome</keyword>
<dbReference type="EMBL" id="JAIMJA010000010">
    <property type="protein sequence ID" value="MCE2595395.1"/>
    <property type="molecule type" value="Genomic_DNA"/>
</dbReference>
<comment type="caution">
    <text evidence="2">The sequence shown here is derived from an EMBL/GenBank/DDBJ whole genome shotgun (WGS) entry which is preliminary data.</text>
</comment>
<evidence type="ECO:0000256" key="1">
    <source>
        <dbReference type="SAM" id="SignalP"/>
    </source>
</evidence>
<protein>
    <submittedName>
        <fullName evidence="2">ABC transporter substrate-binding protein</fullName>
    </submittedName>
</protein>
<evidence type="ECO:0000313" key="2">
    <source>
        <dbReference type="EMBL" id="MCE2595395.1"/>
    </source>
</evidence>
<dbReference type="NCBIfam" id="NF008633">
    <property type="entry name" value="PRK11622.1"/>
    <property type="match status" value="1"/>
</dbReference>
<keyword evidence="1" id="KW-0732">Signal</keyword>
<dbReference type="Pfam" id="PF13416">
    <property type="entry name" value="SBP_bac_8"/>
    <property type="match status" value="1"/>
</dbReference>
<evidence type="ECO:0000313" key="3">
    <source>
        <dbReference type="Proteomes" id="UP001201273"/>
    </source>
</evidence>